<keyword evidence="6" id="KW-1185">Reference proteome</keyword>
<keyword evidence="3" id="KW-0520">NAD</keyword>
<protein>
    <submittedName>
        <fullName evidence="5">NAD(P)-dependent oxidoreductase</fullName>
    </submittedName>
</protein>
<comment type="similarity">
    <text evidence="1">Belongs to the NAD(P)-dependent epimerase/dehydratase family.</text>
</comment>
<dbReference type="PANTHER" id="PTHR43103">
    <property type="entry name" value="NUCLEOSIDE-DIPHOSPHATE-SUGAR EPIMERASE"/>
    <property type="match status" value="1"/>
</dbReference>
<dbReference type="Proteomes" id="UP000295636">
    <property type="component" value="Unassembled WGS sequence"/>
</dbReference>
<dbReference type="Pfam" id="PF01370">
    <property type="entry name" value="Epimerase"/>
    <property type="match status" value="1"/>
</dbReference>
<evidence type="ECO:0000313" key="6">
    <source>
        <dbReference type="Proteomes" id="UP000295636"/>
    </source>
</evidence>
<comment type="caution">
    <text evidence="5">The sequence shown here is derived from an EMBL/GenBank/DDBJ whole genome shotgun (WGS) entry which is preliminary data.</text>
</comment>
<accession>A0A4R5KRX5</accession>
<evidence type="ECO:0000256" key="1">
    <source>
        <dbReference type="ARBA" id="ARBA00007637"/>
    </source>
</evidence>
<dbReference type="OrthoDB" id="9801056at2"/>
<dbReference type="InterPro" id="IPR001509">
    <property type="entry name" value="Epimerase_deHydtase"/>
</dbReference>
<dbReference type="AlphaFoldDB" id="A0A4R5KRX5"/>
<dbReference type="EMBL" id="SMRT01000003">
    <property type="protein sequence ID" value="TDF98579.1"/>
    <property type="molecule type" value="Genomic_DNA"/>
</dbReference>
<evidence type="ECO:0000259" key="4">
    <source>
        <dbReference type="Pfam" id="PF01370"/>
    </source>
</evidence>
<evidence type="ECO:0000256" key="3">
    <source>
        <dbReference type="ARBA" id="ARBA00023027"/>
    </source>
</evidence>
<dbReference type="GO" id="GO:0016491">
    <property type="term" value="F:oxidoreductase activity"/>
    <property type="evidence" value="ECO:0007669"/>
    <property type="project" value="UniProtKB-KW"/>
</dbReference>
<dbReference type="SUPFAM" id="SSF51735">
    <property type="entry name" value="NAD(P)-binding Rossmann-fold domains"/>
    <property type="match status" value="1"/>
</dbReference>
<proteinExistence type="inferred from homology"/>
<evidence type="ECO:0000313" key="5">
    <source>
        <dbReference type="EMBL" id="TDF98579.1"/>
    </source>
</evidence>
<dbReference type="InterPro" id="IPR036291">
    <property type="entry name" value="NAD(P)-bd_dom_sf"/>
</dbReference>
<keyword evidence="2" id="KW-0560">Oxidoreductase</keyword>
<dbReference type="PANTHER" id="PTHR43103:SF5">
    <property type="entry name" value="4-EPIMERASE, PUTATIVE (AFU_ORTHOLOGUE AFUA_7G00360)-RELATED"/>
    <property type="match status" value="1"/>
</dbReference>
<name>A0A4R5KRX5_9BACL</name>
<evidence type="ECO:0000256" key="2">
    <source>
        <dbReference type="ARBA" id="ARBA00023002"/>
    </source>
</evidence>
<organism evidence="5 6">
    <name type="scientific">Paenibacillus piri</name>
    <dbReference type="NCBI Taxonomy" id="2547395"/>
    <lineage>
        <taxon>Bacteria</taxon>
        <taxon>Bacillati</taxon>
        <taxon>Bacillota</taxon>
        <taxon>Bacilli</taxon>
        <taxon>Bacillales</taxon>
        <taxon>Paenibacillaceae</taxon>
        <taxon>Paenibacillus</taxon>
    </lineage>
</organism>
<gene>
    <name evidence="5" type="ORF">E1757_08500</name>
</gene>
<dbReference type="Gene3D" id="3.40.50.720">
    <property type="entry name" value="NAD(P)-binding Rossmann-like Domain"/>
    <property type="match status" value="1"/>
</dbReference>
<feature type="domain" description="NAD-dependent epimerase/dehydratase" evidence="4">
    <location>
        <begin position="6"/>
        <end position="239"/>
    </location>
</feature>
<sequence>MKMKHVLVTGGNGRLARYVIEHLLEKDYRVTGFDCTVPDPANYPKGVQFVQGDLVSLEDCMRAISLSEAEAIIHLAAIPYDTELNPGQPKIQRLPEDETMRVNTMGTFYLMDAARRFKHVKTVAFASSYYALGLGRRLSGTPFQVDYLPIDEEHPNRPEDTYALSKMLGEHILEAYSRAYGIRAVAFRLQGIDWPFRKDDYKYGITFEPRQHVGGPVVTTYQYVDPRDAAQAFALAIEADHLDRFEVFHLLTDSRHVEDTKDAVAKMWPDLTGMAAHLEGTEGLITAKKLRDKLGYKPMYSWRNQNPQSN</sequence>
<reference evidence="5 6" key="1">
    <citation type="submission" date="2019-03" db="EMBL/GenBank/DDBJ databases">
        <title>This is whole genome sequence of Paenibacillus sp MS74 strain.</title>
        <authorList>
            <person name="Trinh H.N."/>
        </authorList>
    </citation>
    <scope>NUCLEOTIDE SEQUENCE [LARGE SCALE GENOMIC DNA]</scope>
    <source>
        <strain evidence="5 6">MS74</strain>
    </source>
</reference>